<dbReference type="KEGG" id="dsf:UWK_01789"/>
<reference evidence="10" key="1">
    <citation type="journal article" date="2013" name="Stand. Genomic Sci.">
        <title>Complete genome sequence of Desulfocapsa sulfexigens, a marine deltaproteobacterium specialized in disproportionating inorganic sulfur compounds.</title>
        <authorList>
            <person name="Finster K.W."/>
            <person name="Kjeldsen K.U."/>
            <person name="Kube M."/>
            <person name="Reinhardt R."/>
            <person name="Mussmann M."/>
            <person name="Amann R."/>
            <person name="Schreiber L."/>
        </authorList>
    </citation>
    <scope>NUCLEOTIDE SEQUENCE [LARGE SCALE GENOMIC DNA]</scope>
    <source>
        <strain evidence="10">DSM 10523 / SB164P1</strain>
    </source>
</reference>
<comment type="subcellular location">
    <subcellularLocation>
        <location evidence="1">Cell membrane</location>
        <topology evidence="1">Multi-pass membrane protein</topology>
    </subcellularLocation>
</comment>
<name>M1P9L5_DESSD</name>
<evidence type="ECO:0000256" key="8">
    <source>
        <dbReference type="SAM" id="Phobius"/>
    </source>
</evidence>
<keyword evidence="10" id="KW-1185">Reference proteome</keyword>
<evidence type="ECO:0000256" key="5">
    <source>
        <dbReference type="ARBA" id="ARBA00022989"/>
    </source>
</evidence>
<gene>
    <name evidence="9" type="ordered locus">UWK_01789</name>
</gene>
<keyword evidence="3 9" id="KW-0808">Transferase</keyword>
<feature type="transmembrane region" description="Helical" evidence="8">
    <location>
        <begin position="244"/>
        <end position="262"/>
    </location>
</feature>
<dbReference type="HOGENOM" id="CLU_023982_1_0_7"/>
<evidence type="ECO:0000256" key="6">
    <source>
        <dbReference type="ARBA" id="ARBA00023136"/>
    </source>
</evidence>
<keyword evidence="4 8" id="KW-0812">Transmembrane</keyword>
<keyword evidence="5 8" id="KW-1133">Transmembrane helix</keyword>
<dbReference type="PANTHER" id="PTHR22926:SF3">
    <property type="entry name" value="UNDECAPRENYL-PHOSPHATE ALPHA-N-ACETYLGLUCOSAMINYL 1-PHOSPHATE TRANSFERASE"/>
    <property type="match status" value="1"/>
</dbReference>
<dbReference type="PROSITE" id="PS01348">
    <property type="entry name" value="MRAY_2"/>
    <property type="match status" value="1"/>
</dbReference>
<feature type="transmembrane region" description="Helical" evidence="8">
    <location>
        <begin position="74"/>
        <end position="90"/>
    </location>
</feature>
<proteinExistence type="predicted"/>
<dbReference type="AlphaFoldDB" id="M1P9L5"/>
<dbReference type="InterPro" id="IPR000715">
    <property type="entry name" value="Glycosyl_transferase_4"/>
</dbReference>
<dbReference type="Proteomes" id="UP000011721">
    <property type="component" value="Chromosome"/>
</dbReference>
<dbReference type="GO" id="GO:0009103">
    <property type="term" value="P:lipopolysaccharide biosynthetic process"/>
    <property type="evidence" value="ECO:0007669"/>
    <property type="project" value="TreeGrafter"/>
</dbReference>
<dbReference type="Pfam" id="PF00953">
    <property type="entry name" value="Glycos_transf_4"/>
    <property type="match status" value="1"/>
</dbReference>
<evidence type="ECO:0000313" key="10">
    <source>
        <dbReference type="Proteomes" id="UP000011721"/>
    </source>
</evidence>
<feature type="transmembrane region" description="Helical" evidence="8">
    <location>
        <begin position="51"/>
        <end position="68"/>
    </location>
</feature>
<dbReference type="GO" id="GO:0046872">
    <property type="term" value="F:metal ion binding"/>
    <property type="evidence" value="ECO:0007669"/>
    <property type="project" value="UniProtKB-KW"/>
</dbReference>
<dbReference type="PANTHER" id="PTHR22926">
    <property type="entry name" value="PHOSPHO-N-ACETYLMURAMOYL-PENTAPEPTIDE-TRANSFERASE"/>
    <property type="match status" value="1"/>
</dbReference>
<feature type="transmembrane region" description="Helical" evidence="8">
    <location>
        <begin position="164"/>
        <end position="182"/>
    </location>
</feature>
<feature type="transmembrane region" description="Helical" evidence="8">
    <location>
        <begin position="294"/>
        <end position="314"/>
    </location>
</feature>
<dbReference type="GO" id="GO:0016780">
    <property type="term" value="F:phosphotransferase activity, for other substituted phosphate groups"/>
    <property type="evidence" value="ECO:0007669"/>
    <property type="project" value="InterPro"/>
</dbReference>
<feature type="transmembrane region" description="Helical" evidence="8">
    <location>
        <begin position="132"/>
        <end position="152"/>
    </location>
</feature>
<dbReference type="OrthoDB" id="9783652at2"/>
<evidence type="ECO:0000256" key="3">
    <source>
        <dbReference type="ARBA" id="ARBA00022679"/>
    </source>
</evidence>
<organism evidence="9 10">
    <name type="scientific">Desulfocapsa sulfexigens (strain DSM 10523 / SB164P1)</name>
    <dbReference type="NCBI Taxonomy" id="1167006"/>
    <lineage>
        <taxon>Bacteria</taxon>
        <taxon>Pseudomonadati</taxon>
        <taxon>Thermodesulfobacteriota</taxon>
        <taxon>Desulfobulbia</taxon>
        <taxon>Desulfobulbales</taxon>
        <taxon>Desulfocapsaceae</taxon>
        <taxon>Desulfocapsa</taxon>
    </lineage>
</organism>
<evidence type="ECO:0000313" key="9">
    <source>
        <dbReference type="EMBL" id="AGF78347.1"/>
    </source>
</evidence>
<keyword evidence="7" id="KW-0479">Metal-binding</keyword>
<dbReference type="SUPFAM" id="SSF141371">
    <property type="entry name" value="PilZ domain-like"/>
    <property type="match status" value="1"/>
</dbReference>
<keyword evidence="6 8" id="KW-0472">Membrane</keyword>
<dbReference type="eggNOG" id="COG0472">
    <property type="taxonomic scope" value="Bacteria"/>
</dbReference>
<comment type="cofactor">
    <cofactor evidence="7">
        <name>Mg(2+)</name>
        <dbReference type="ChEBI" id="CHEBI:18420"/>
    </cofactor>
</comment>
<protein>
    <submittedName>
        <fullName evidence="9">UDP-N-acetylmuramyl pentapeptide phosphotransferase/UDP-N-acetylglucosamine-1-phosphate transferase</fullName>
    </submittedName>
</protein>
<dbReference type="GO" id="GO:0044038">
    <property type="term" value="P:cell wall macromolecule biosynthetic process"/>
    <property type="evidence" value="ECO:0007669"/>
    <property type="project" value="TreeGrafter"/>
</dbReference>
<feature type="binding site" evidence="7">
    <location>
        <position position="156"/>
    </location>
    <ligand>
        <name>Mg(2+)</name>
        <dbReference type="ChEBI" id="CHEBI:18420"/>
    </ligand>
</feature>
<sequence>MIHSDVRPILIFLIALFVTMFILPKLANIAKKINLLDWPSERKVHVDPKPLVGGLGFVISACFAAALIMPATGLRGFFAGLTVMLFIGFLDDLKELGHRQKFMGQILAVALLIYFSNIRLVSFGNLLGLGDIIIPGYWLSVLISIFCLLGVINAINLIDGLDGLAGGIGFVAFLLFAAHASLAQNQTFLLLNLAFAGALLGFLRFNWHPAKLFMGDAGSLSLGFALAFMSLGMTQGDNACMSPISALLILSIPIADTLTVMTKRILQGTSPFHADKKHLHHIFMRYGFSRENTVKIIIGLSILLGSISIVGRIYNLTDSTLFLFFAIYLIFYFISSFFILDLLRYSCRFRRKRDSCGAPCKALKFICQSLDIFNIIRSDTRHAVSIPARYYTTEKDRYLDGTITNISKSGFMASIPQLTTLESTFFTKINFENQDSANIPPLEFTIEHLWIATQDEKHIHGFKFKDLTAEQKSVLNLFTNTLKKSKP</sequence>
<evidence type="ECO:0000256" key="7">
    <source>
        <dbReference type="PIRSR" id="PIRSR600715-1"/>
    </source>
</evidence>
<evidence type="ECO:0000256" key="4">
    <source>
        <dbReference type="ARBA" id="ARBA00022692"/>
    </source>
</evidence>
<feature type="transmembrane region" description="Helical" evidence="8">
    <location>
        <begin position="6"/>
        <end position="30"/>
    </location>
</feature>
<feature type="binding site" evidence="7">
    <location>
        <position position="216"/>
    </location>
    <ligand>
        <name>Mg(2+)</name>
        <dbReference type="ChEBI" id="CHEBI:18420"/>
    </ligand>
</feature>
<dbReference type="Gene3D" id="2.40.10.220">
    <property type="entry name" value="predicted glycosyltransferase like domains"/>
    <property type="match status" value="1"/>
</dbReference>
<dbReference type="InterPro" id="IPR018480">
    <property type="entry name" value="PNAcMuramoyl-5peptid_Trfase_CS"/>
</dbReference>
<evidence type="ECO:0000256" key="1">
    <source>
        <dbReference type="ARBA" id="ARBA00004651"/>
    </source>
</evidence>
<dbReference type="PATRIC" id="fig|1167006.5.peg.1973"/>
<feature type="transmembrane region" description="Helical" evidence="8">
    <location>
        <begin position="102"/>
        <end position="120"/>
    </location>
</feature>
<feature type="transmembrane region" description="Helical" evidence="8">
    <location>
        <begin position="320"/>
        <end position="343"/>
    </location>
</feature>
<dbReference type="GO" id="GO:0071555">
    <property type="term" value="P:cell wall organization"/>
    <property type="evidence" value="ECO:0007669"/>
    <property type="project" value="TreeGrafter"/>
</dbReference>
<dbReference type="STRING" id="1167006.UWK_01789"/>
<keyword evidence="7" id="KW-0460">Magnesium</keyword>
<dbReference type="CDD" id="cd06853">
    <property type="entry name" value="GT_WecA_like"/>
    <property type="match status" value="1"/>
</dbReference>
<evidence type="ECO:0000256" key="2">
    <source>
        <dbReference type="ARBA" id="ARBA00022475"/>
    </source>
</evidence>
<keyword evidence="2" id="KW-1003">Cell membrane</keyword>
<dbReference type="EMBL" id="CP003985">
    <property type="protein sequence ID" value="AGF78347.1"/>
    <property type="molecule type" value="Genomic_DNA"/>
</dbReference>
<accession>M1P9L5</accession>
<feature type="transmembrane region" description="Helical" evidence="8">
    <location>
        <begin position="212"/>
        <end position="232"/>
    </location>
</feature>
<dbReference type="GO" id="GO:0005886">
    <property type="term" value="C:plasma membrane"/>
    <property type="evidence" value="ECO:0007669"/>
    <property type="project" value="UniProtKB-SubCell"/>
</dbReference>
<feature type="transmembrane region" description="Helical" evidence="8">
    <location>
        <begin position="188"/>
        <end position="205"/>
    </location>
</feature>